<organism evidence="1 2">
    <name type="scientific">Amorphus orientalis</name>
    <dbReference type="NCBI Taxonomy" id="649198"/>
    <lineage>
        <taxon>Bacteria</taxon>
        <taxon>Pseudomonadati</taxon>
        <taxon>Pseudomonadota</taxon>
        <taxon>Alphaproteobacteria</taxon>
        <taxon>Hyphomicrobiales</taxon>
        <taxon>Amorphaceae</taxon>
        <taxon>Amorphus</taxon>
    </lineage>
</organism>
<protein>
    <submittedName>
        <fullName evidence="1">Uncharacterized protein</fullName>
    </submittedName>
</protein>
<dbReference type="Proteomes" id="UP001229244">
    <property type="component" value="Unassembled WGS sequence"/>
</dbReference>
<comment type="caution">
    <text evidence="1">The sequence shown here is derived from an EMBL/GenBank/DDBJ whole genome shotgun (WGS) entry which is preliminary data.</text>
</comment>
<dbReference type="Gene3D" id="3.30.1580.10">
    <property type="entry name" value="Head-to-tail joining protein W"/>
    <property type="match status" value="1"/>
</dbReference>
<sequence>MTISSLVKIGGDTVDLARPCDVAMALKKVELAIASGGKAETVRFGEDEVTFTRANLARLSEMIRTYEDRCQRAGGGSRRRFAKPMTFG</sequence>
<name>A0AAE3VMT6_9HYPH</name>
<keyword evidence="2" id="KW-1185">Reference proteome</keyword>
<evidence type="ECO:0000313" key="1">
    <source>
        <dbReference type="EMBL" id="MDQ0314842.1"/>
    </source>
</evidence>
<dbReference type="EMBL" id="JAUSUL010000001">
    <property type="protein sequence ID" value="MDQ0314842.1"/>
    <property type="molecule type" value="Genomic_DNA"/>
</dbReference>
<dbReference type="InterPro" id="IPR036626">
    <property type="entry name" value="GpW_sf"/>
</dbReference>
<gene>
    <name evidence="1" type="ORF">J2S73_001279</name>
</gene>
<proteinExistence type="predicted"/>
<dbReference type="AlphaFoldDB" id="A0AAE3VMT6"/>
<evidence type="ECO:0000313" key="2">
    <source>
        <dbReference type="Proteomes" id="UP001229244"/>
    </source>
</evidence>
<dbReference type="GO" id="GO:0019058">
    <property type="term" value="P:viral life cycle"/>
    <property type="evidence" value="ECO:0007669"/>
    <property type="project" value="InterPro"/>
</dbReference>
<accession>A0AAE3VMT6</accession>
<reference evidence="1" key="1">
    <citation type="submission" date="2023-07" db="EMBL/GenBank/DDBJ databases">
        <title>Genomic Encyclopedia of Type Strains, Phase IV (KMG-IV): sequencing the most valuable type-strain genomes for metagenomic binning, comparative biology and taxonomic classification.</title>
        <authorList>
            <person name="Goeker M."/>
        </authorList>
    </citation>
    <scope>NUCLEOTIDE SEQUENCE</scope>
    <source>
        <strain evidence="1">DSM 21202</strain>
    </source>
</reference>
<dbReference type="RefSeq" id="WP_306884628.1">
    <property type="nucleotide sequence ID" value="NZ_JAUSUL010000001.1"/>
</dbReference>